<protein>
    <submittedName>
        <fullName evidence="12">HEL016Cp</fullName>
    </submittedName>
</protein>
<evidence type="ECO:0000256" key="8">
    <source>
        <dbReference type="ARBA" id="ARBA00023128"/>
    </source>
</evidence>
<evidence type="ECO:0000256" key="2">
    <source>
        <dbReference type="ARBA" id="ARBA00006375"/>
    </source>
</evidence>
<evidence type="ECO:0000256" key="10">
    <source>
        <dbReference type="PROSITE-ProRule" id="PRU00282"/>
    </source>
</evidence>
<dbReference type="EMBL" id="CP014245">
    <property type="protein sequence ID" value="AMD21264.1"/>
    <property type="molecule type" value="Genomic_DNA"/>
</dbReference>
<evidence type="ECO:0000256" key="3">
    <source>
        <dbReference type="ARBA" id="ARBA00022448"/>
    </source>
</evidence>
<evidence type="ECO:0000256" key="5">
    <source>
        <dbReference type="ARBA" id="ARBA00022737"/>
    </source>
</evidence>
<keyword evidence="9 10" id="KW-0472">Membrane</keyword>
<dbReference type="Gene3D" id="1.50.40.10">
    <property type="entry name" value="Mitochondrial carrier domain"/>
    <property type="match status" value="1"/>
</dbReference>
<dbReference type="PANTHER" id="PTHR45624">
    <property type="entry name" value="MITOCHONDRIAL BASIC AMINO ACIDS TRANSPORTER-RELATED"/>
    <property type="match status" value="1"/>
</dbReference>
<keyword evidence="5" id="KW-0677">Repeat</keyword>
<reference evidence="12 13" key="1">
    <citation type="submission" date="2016-01" db="EMBL/GenBank/DDBJ databases">
        <title>Genome sequence of the yeast Holleya sinecauda.</title>
        <authorList>
            <person name="Dietrich F.S."/>
        </authorList>
    </citation>
    <scope>NUCLEOTIDE SEQUENCE [LARGE SCALE GENOMIC DNA]</scope>
    <source>
        <strain evidence="12 13">ATCC 58844</strain>
    </source>
</reference>
<keyword evidence="7" id="KW-1133">Transmembrane helix</keyword>
<organism evidence="12 13">
    <name type="scientific">Eremothecium sinecaudum</name>
    <dbReference type="NCBI Taxonomy" id="45286"/>
    <lineage>
        <taxon>Eukaryota</taxon>
        <taxon>Fungi</taxon>
        <taxon>Dikarya</taxon>
        <taxon>Ascomycota</taxon>
        <taxon>Saccharomycotina</taxon>
        <taxon>Saccharomycetes</taxon>
        <taxon>Saccharomycetales</taxon>
        <taxon>Saccharomycetaceae</taxon>
        <taxon>Eremothecium</taxon>
    </lineage>
</organism>
<evidence type="ECO:0000256" key="11">
    <source>
        <dbReference type="RuleBase" id="RU000488"/>
    </source>
</evidence>
<feature type="repeat" description="Solcar" evidence="10">
    <location>
        <begin position="99"/>
        <end position="188"/>
    </location>
</feature>
<dbReference type="InterPro" id="IPR018108">
    <property type="entry name" value="MCP_transmembrane"/>
</dbReference>
<evidence type="ECO:0000256" key="6">
    <source>
        <dbReference type="ARBA" id="ARBA00022792"/>
    </source>
</evidence>
<dbReference type="InterPro" id="IPR050567">
    <property type="entry name" value="Mitochondrial_Carrier"/>
</dbReference>
<evidence type="ECO:0000313" key="13">
    <source>
        <dbReference type="Proteomes" id="UP000243052"/>
    </source>
</evidence>
<keyword evidence="4 10" id="KW-0812">Transmembrane</keyword>
<dbReference type="SUPFAM" id="SSF103506">
    <property type="entry name" value="Mitochondrial carrier"/>
    <property type="match status" value="1"/>
</dbReference>
<dbReference type="PANTHER" id="PTHR45624:SF31">
    <property type="entry name" value="MITOCHONDRIAL ORNITHINE TRANSPORTER 1"/>
    <property type="match status" value="1"/>
</dbReference>
<keyword evidence="6" id="KW-0999">Mitochondrion inner membrane</keyword>
<keyword evidence="3 11" id="KW-0813">Transport</keyword>
<evidence type="ECO:0000256" key="9">
    <source>
        <dbReference type="ARBA" id="ARBA00023136"/>
    </source>
</evidence>
<dbReference type="GO" id="GO:0005743">
    <property type="term" value="C:mitochondrial inner membrane"/>
    <property type="evidence" value="ECO:0007669"/>
    <property type="project" value="UniProtKB-SubCell"/>
</dbReference>
<keyword evidence="8" id="KW-0496">Mitochondrion</keyword>
<dbReference type="Proteomes" id="UP000243052">
    <property type="component" value="Chromosome v"/>
</dbReference>
<dbReference type="GO" id="GO:1990575">
    <property type="term" value="P:mitochondrial L-ornithine transmembrane transport"/>
    <property type="evidence" value="ECO:0007669"/>
    <property type="project" value="TreeGrafter"/>
</dbReference>
<dbReference type="RefSeq" id="XP_017988260.1">
    <property type="nucleotide sequence ID" value="XM_018132459.1"/>
</dbReference>
<dbReference type="Pfam" id="PF00153">
    <property type="entry name" value="Mito_carr"/>
    <property type="match status" value="3"/>
</dbReference>
<evidence type="ECO:0000313" key="12">
    <source>
        <dbReference type="EMBL" id="AMD21264.1"/>
    </source>
</evidence>
<dbReference type="AlphaFoldDB" id="A0A0X8HTP5"/>
<sequence>MPMLYEAFRDIFFGGIAGAVGKVVEYPFDTIKVRLQTQPHHVFPTTWSCIRYTYAEEGLWRGFYQGISSPLFGAFLENALLFVSFNIGKHLTDVYTDFDILTKTVLAGAFAGAWASLVLTPVELVKCKLQVSNLENSASERVSVLETARTVVRERGFGGLWQGHCSTLLRECLGCAVWFTTFETLKNWFSSTGDGIENTPWELLISGACAGVCFNASVFPADTVKSTMQTEHVSFSSAITIIMSNNGPMGFYRGIGITLLRAVPANAAIFYIHERLSKL</sequence>
<dbReference type="OrthoDB" id="2139348at2759"/>
<keyword evidence="13" id="KW-1185">Reference proteome</keyword>
<feature type="repeat" description="Solcar" evidence="10">
    <location>
        <begin position="198"/>
        <end position="279"/>
    </location>
</feature>
<evidence type="ECO:0000256" key="1">
    <source>
        <dbReference type="ARBA" id="ARBA00004448"/>
    </source>
</evidence>
<dbReference type="GeneID" id="28724542"/>
<dbReference type="GO" id="GO:0000064">
    <property type="term" value="F:L-ornithine transmembrane transporter activity"/>
    <property type="evidence" value="ECO:0007669"/>
    <property type="project" value="TreeGrafter"/>
</dbReference>
<proteinExistence type="inferred from homology"/>
<comment type="subcellular location">
    <subcellularLocation>
        <location evidence="1">Mitochondrion inner membrane</location>
        <topology evidence="1">Multi-pass membrane protein</topology>
    </subcellularLocation>
</comment>
<dbReference type="STRING" id="45286.A0A0X8HTP5"/>
<dbReference type="PRINTS" id="PR00926">
    <property type="entry name" value="MITOCARRIER"/>
</dbReference>
<evidence type="ECO:0000256" key="7">
    <source>
        <dbReference type="ARBA" id="ARBA00022989"/>
    </source>
</evidence>
<gene>
    <name evidence="12" type="ORF">AW171_hschr53199</name>
</gene>
<dbReference type="InterPro" id="IPR002067">
    <property type="entry name" value="MCP"/>
</dbReference>
<evidence type="ECO:0000256" key="4">
    <source>
        <dbReference type="ARBA" id="ARBA00022692"/>
    </source>
</evidence>
<comment type="similarity">
    <text evidence="2 11">Belongs to the mitochondrial carrier (TC 2.A.29) family.</text>
</comment>
<accession>A0A0X8HTP5</accession>
<feature type="repeat" description="Solcar" evidence="10">
    <location>
        <begin position="5"/>
        <end position="91"/>
    </location>
</feature>
<dbReference type="PROSITE" id="PS50920">
    <property type="entry name" value="SOLCAR"/>
    <property type="match status" value="3"/>
</dbReference>
<name>A0A0X8HTP5_9SACH</name>
<dbReference type="InterPro" id="IPR023395">
    <property type="entry name" value="MCP_dom_sf"/>
</dbReference>